<organism evidence="2 3">
    <name type="scientific">Penicillium ucsense</name>
    <dbReference type="NCBI Taxonomy" id="2839758"/>
    <lineage>
        <taxon>Eukaryota</taxon>
        <taxon>Fungi</taxon>
        <taxon>Dikarya</taxon>
        <taxon>Ascomycota</taxon>
        <taxon>Pezizomycotina</taxon>
        <taxon>Eurotiomycetes</taxon>
        <taxon>Eurotiomycetidae</taxon>
        <taxon>Eurotiales</taxon>
        <taxon>Aspergillaceae</taxon>
        <taxon>Penicillium</taxon>
    </lineage>
</organism>
<dbReference type="InterPro" id="IPR011333">
    <property type="entry name" value="SKP1/BTB/POZ_sf"/>
</dbReference>
<keyword evidence="3" id="KW-1185">Reference proteome</keyword>
<dbReference type="EMBL" id="WIWV01000022">
    <property type="protein sequence ID" value="KAF7717802.1"/>
    <property type="molecule type" value="Genomic_DNA"/>
</dbReference>
<dbReference type="InterPro" id="IPR003131">
    <property type="entry name" value="T1-type_BTB"/>
</dbReference>
<name>A0A8J8W6G9_9EURO</name>
<dbReference type="GO" id="GO:0051260">
    <property type="term" value="P:protein homooligomerization"/>
    <property type="evidence" value="ECO:0007669"/>
    <property type="project" value="InterPro"/>
</dbReference>
<dbReference type="PROSITE" id="PS50097">
    <property type="entry name" value="BTB"/>
    <property type="match status" value="1"/>
</dbReference>
<dbReference type="CDD" id="cd18316">
    <property type="entry name" value="BTB_POZ_KCTD-like"/>
    <property type="match status" value="1"/>
</dbReference>
<proteinExistence type="predicted"/>
<dbReference type="InterPro" id="IPR045068">
    <property type="entry name" value="BACURD1-3"/>
</dbReference>
<comment type="caution">
    <text evidence="2">The sequence shown here is derived from an EMBL/GenBank/DDBJ whole genome shotgun (WGS) entry which is preliminary data.</text>
</comment>
<dbReference type="Pfam" id="PF02214">
    <property type="entry name" value="BTB_2"/>
    <property type="match status" value="1"/>
</dbReference>
<evidence type="ECO:0000313" key="3">
    <source>
        <dbReference type="Proteomes" id="UP000631181"/>
    </source>
</evidence>
<dbReference type="Gene3D" id="3.30.710.10">
    <property type="entry name" value="Potassium Channel Kv1.1, Chain A"/>
    <property type="match status" value="1"/>
</dbReference>
<dbReference type="PANTHER" id="PTHR11145:SF8">
    <property type="entry name" value="RE57120P"/>
    <property type="match status" value="1"/>
</dbReference>
<evidence type="ECO:0000259" key="1">
    <source>
        <dbReference type="PROSITE" id="PS50097"/>
    </source>
</evidence>
<evidence type="ECO:0000313" key="2">
    <source>
        <dbReference type="EMBL" id="KAF7717802.1"/>
    </source>
</evidence>
<feature type="domain" description="BTB" evidence="1">
    <location>
        <begin position="18"/>
        <end position="79"/>
    </location>
</feature>
<gene>
    <name evidence="2" type="ORF">PECM_003687</name>
</gene>
<accession>A0A8J8W6G9</accession>
<protein>
    <recommendedName>
        <fullName evidence="1">BTB domain-containing protein</fullName>
    </recommendedName>
</protein>
<dbReference type="Proteomes" id="UP000631181">
    <property type="component" value="Unassembled WGS sequence"/>
</dbReference>
<dbReference type="OrthoDB" id="2414723at2759"/>
<dbReference type="PANTHER" id="PTHR11145">
    <property type="entry name" value="BTB/POZ DOMAIN-CONTAINING ADAPTER FOR CUL3-MEDIATED RHOA DEGRADATION PROTEIN FAMILY MEMBER"/>
    <property type="match status" value="1"/>
</dbReference>
<dbReference type="SUPFAM" id="SSF54695">
    <property type="entry name" value="POZ domain"/>
    <property type="match status" value="1"/>
</dbReference>
<dbReference type="InterPro" id="IPR000210">
    <property type="entry name" value="BTB/POZ_dom"/>
</dbReference>
<dbReference type="AlphaFoldDB" id="A0A8J8W6G9"/>
<reference evidence="2" key="1">
    <citation type="journal article" date="2020" name="Front. Microbiol.">
        <title>Gene regulatory networks of Penicillium echinulatum 2HH and Penicillium oxalicum 114-2 inferred by a computational biology approach.</title>
        <authorList>
            <person name="Lenz A.R."/>
            <person name="Galan-Vasquez E."/>
            <person name="Balbinot E."/>
            <person name="De Abreu F.P."/>
            <person name="De Oliveira N.S."/>
            <person name="Da Rosa L.O."/>
            <person name="De Avila E Silva S."/>
            <person name="Camassola M."/>
            <person name="Dillon A.J.P."/>
            <person name="Perez-Rueda E."/>
        </authorList>
    </citation>
    <scope>NUCLEOTIDE SEQUENCE</scope>
    <source>
        <strain evidence="2">S1M29</strain>
    </source>
</reference>
<sequence>MSTSNSQLKEQAQNQASQQVVLQVGDRRFVTSRDTLTTESGYFAALLSGRWNDAREDGSYLIDADPYLFEHILQYLRQGVPPLFFDSAKGHDRLMYLALYTEARYFQN</sequence>